<feature type="domain" description="Peptidase S26" evidence="8">
    <location>
        <begin position="47"/>
        <end position="272"/>
    </location>
</feature>
<sequence>MLQARDRDNALSVTGIPRKLDDARRLRKPADMANDVKTKPKRSETAETFRFLLKLAVVVLILRSFIFAPFSIPSESMLPRLLIGDYLFVSKWNYGYSRWSLPAGVPLIPGRILGSTPTRGDVVVFRAPEVLDHDVIKRVIGLPGETVQMRQGVVYLNGKAIPKLRIADFTIPLTANFDAEKCGAPFVDVVANVQICRYPRFRETLPNGRSYEVLDQAELPDRDDTGLYTIPAGHIFVMGDNRDDSGDSRFPAPQGMGYVPLENVEGKAVANFFSTDGNAQWLKPWTWVSAARWSRIGEGF</sequence>
<dbReference type="AlphaFoldDB" id="A0A2T5GM20"/>
<dbReference type="PANTHER" id="PTHR43390">
    <property type="entry name" value="SIGNAL PEPTIDASE I"/>
    <property type="match status" value="1"/>
</dbReference>
<name>A0A2T5GM20_9SPHN</name>
<evidence type="ECO:0000256" key="4">
    <source>
        <dbReference type="ARBA" id="ARBA00019232"/>
    </source>
</evidence>
<comment type="catalytic activity">
    <reaction evidence="1 7">
        <text>Cleavage of hydrophobic, N-terminal signal or leader sequences from secreted and periplasmic proteins.</text>
        <dbReference type="EC" id="3.4.21.89"/>
    </reaction>
</comment>
<dbReference type="Gene3D" id="2.10.109.10">
    <property type="entry name" value="Umud Fragment, subunit A"/>
    <property type="match status" value="1"/>
</dbReference>
<feature type="active site" evidence="6">
    <location>
        <position position="76"/>
    </location>
</feature>
<dbReference type="InterPro" id="IPR019533">
    <property type="entry name" value="Peptidase_S26"/>
</dbReference>
<dbReference type="GO" id="GO:0004252">
    <property type="term" value="F:serine-type endopeptidase activity"/>
    <property type="evidence" value="ECO:0007669"/>
    <property type="project" value="InterPro"/>
</dbReference>
<accession>A0A2T5GM20</accession>
<dbReference type="NCBIfam" id="TIGR02227">
    <property type="entry name" value="sigpep_I_bact"/>
    <property type="match status" value="1"/>
</dbReference>
<dbReference type="InterPro" id="IPR019758">
    <property type="entry name" value="Pept_S26A_signal_pept_1_CS"/>
</dbReference>
<comment type="similarity">
    <text evidence="2 7">Belongs to the peptidase S26 family.</text>
</comment>
<reference evidence="9 10" key="1">
    <citation type="submission" date="2018-04" db="EMBL/GenBank/DDBJ databases">
        <title>Genomic Encyclopedia of Type Strains, Phase III (KMG-III): the genomes of soil and plant-associated and newly described type strains.</title>
        <authorList>
            <person name="Whitman W."/>
        </authorList>
    </citation>
    <scope>NUCLEOTIDE SEQUENCE [LARGE SCALE GENOMIC DNA]</scope>
    <source>
        <strain evidence="9 10">MA101b</strain>
    </source>
</reference>
<keyword evidence="7" id="KW-1133">Transmembrane helix</keyword>
<dbReference type="GO" id="GO:0006465">
    <property type="term" value="P:signal peptide processing"/>
    <property type="evidence" value="ECO:0007669"/>
    <property type="project" value="InterPro"/>
</dbReference>
<evidence type="ECO:0000256" key="3">
    <source>
        <dbReference type="ARBA" id="ARBA00013208"/>
    </source>
</evidence>
<evidence type="ECO:0000313" key="10">
    <source>
        <dbReference type="Proteomes" id="UP000244189"/>
    </source>
</evidence>
<comment type="subcellular location">
    <subcellularLocation>
        <location evidence="7">Membrane</location>
        <topology evidence="7">Single-pass type II membrane protein</topology>
    </subcellularLocation>
</comment>
<evidence type="ECO:0000256" key="5">
    <source>
        <dbReference type="ARBA" id="ARBA00022801"/>
    </source>
</evidence>
<dbReference type="SUPFAM" id="SSF51306">
    <property type="entry name" value="LexA/Signal peptidase"/>
    <property type="match status" value="1"/>
</dbReference>
<keyword evidence="7" id="KW-0812">Transmembrane</keyword>
<dbReference type="CDD" id="cd06530">
    <property type="entry name" value="S26_SPase_I"/>
    <property type="match status" value="1"/>
</dbReference>
<dbReference type="InterPro" id="IPR019757">
    <property type="entry name" value="Pept_S26A_signal_pept_1_Lys-AS"/>
</dbReference>
<keyword evidence="7" id="KW-0472">Membrane</keyword>
<dbReference type="GO" id="GO:0009003">
    <property type="term" value="F:signal peptidase activity"/>
    <property type="evidence" value="ECO:0007669"/>
    <property type="project" value="UniProtKB-EC"/>
</dbReference>
<dbReference type="Pfam" id="PF10502">
    <property type="entry name" value="Peptidase_S26"/>
    <property type="match status" value="1"/>
</dbReference>
<comment type="caution">
    <text evidence="9">The sequence shown here is derived from an EMBL/GenBank/DDBJ whole genome shotgun (WGS) entry which is preliminary data.</text>
</comment>
<dbReference type="Proteomes" id="UP000244189">
    <property type="component" value="Unassembled WGS sequence"/>
</dbReference>
<dbReference type="PROSITE" id="PS00760">
    <property type="entry name" value="SPASE_I_2"/>
    <property type="match status" value="1"/>
</dbReference>
<dbReference type="GO" id="GO:0016020">
    <property type="term" value="C:membrane"/>
    <property type="evidence" value="ECO:0007669"/>
    <property type="project" value="UniProtKB-SubCell"/>
</dbReference>
<feature type="transmembrane region" description="Helical" evidence="7">
    <location>
        <begin position="51"/>
        <end position="72"/>
    </location>
</feature>
<dbReference type="EMBL" id="QAOG01000003">
    <property type="protein sequence ID" value="PTQ60385.1"/>
    <property type="molecule type" value="Genomic_DNA"/>
</dbReference>
<evidence type="ECO:0000256" key="6">
    <source>
        <dbReference type="PIRSR" id="PIRSR600223-1"/>
    </source>
</evidence>
<organism evidence="9 10">
    <name type="scientific">Sphingomonas aurantiaca</name>
    <dbReference type="NCBI Taxonomy" id="185949"/>
    <lineage>
        <taxon>Bacteria</taxon>
        <taxon>Pseudomonadati</taxon>
        <taxon>Pseudomonadota</taxon>
        <taxon>Alphaproteobacteria</taxon>
        <taxon>Sphingomonadales</taxon>
        <taxon>Sphingomonadaceae</taxon>
        <taxon>Sphingomonas</taxon>
    </lineage>
</organism>
<keyword evidence="7" id="KW-0645">Protease</keyword>
<keyword evidence="10" id="KW-1185">Reference proteome</keyword>
<proteinExistence type="inferred from homology"/>
<dbReference type="PROSITE" id="PS00761">
    <property type="entry name" value="SPASE_I_3"/>
    <property type="match status" value="1"/>
</dbReference>
<gene>
    <name evidence="9" type="ORF">C8J26_2097</name>
</gene>
<dbReference type="PRINTS" id="PR00727">
    <property type="entry name" value="LEADERPTASE"/>
</dbReference>
<keyword evidence="5 7" id="KW-0378">Hydrolase</keyword>
<evidence type="ECO:0000259" key="8">
    <source>
        <dbReference type="Pfam" id="PF10502"/>
    </source>
</evidence>
<evidence type="ECO:0000313" key="9">
    <source>
        <dbReference type="EMBL" id="PTQ60385.1"/>
    </source>
</evidence>
<evidence type="ECO:0000256" key="7">
    <source>
        <dbReference type="RuleBase" id="RU362042"/>
    </source>
</evidence>
<protein>
    <recommendedName>
        <fullName evidence="4 7">Signal peptidase I</fullName>
        <ecNumber evidence="3 7">3.4.21.89</ecNumber>
    </recommendedName>
</protein>
<evidence type="ECO:0000256" key="1">
    <source>
        <dbReference type="ARBA" id="ARBA00000677"/>
    </source>
</evidence>
<evidence type="ECO:0000256" key="2">
    <source>
        <dbReference type="ARBA" id="ARBA00009370"/>
    </source>
</evidence>
<dbReference type="EC" id="3.4.21.89" evidence="3 7"/>
<dbReference type="PANTHER" id="PTHR43390:SF1">
    <property type="entry name" value="CHLOROPLAST PROCESSING PEPTIDASE"/>
    <property type="match status" value="1"/>
</dbReference>
<feature type="active site" evidence="6">
    <location>
        <position position="137"/>
    </location>
</feature>
<dbReference type="InterPro" id="IPR000223">
    <property type="entry name" value="Pept_S26A_signal_pept_1"/>
</dbReference>
<dbReference type="InterPro" id="IPR036286">
    <property type="entry name" value="LexA/Signal_pep-like_sf"/>
</dbReference>